<proteinExistence type="predicted"/>
<dbReference type="InterPro" id="IPR007110">
    <property type="entry name" value="Ig-like_dom"/>
</dbReference>
<evidence type="ECO:0000313" key="3">
    <source>
        <dbReference type="Proteomes" id="UP000233551"/>
    </source>
</evidence>
<protein>
    <recommendedName>
        <fullName evidence="1">Ig-like domain-containing protein</fullName>
    </recommendedName>
</protein>
<evidence type="ECO:0000259" key="1">
    <source>
        <dbReference type="PROSITE" id="PS50835"/>
    </source>
</evidence>
<feature type="domain" description="Ig-like" evidence="1">
    <location>
        <begin position="78"/>
        <end position="190"/>
    </location>
</feature>
<evidence type="ECO:0000313" key="2">
    <source>
        <dbReference type="EMBL" id="PKI31196.1"/>
    </source>
</evidence>
<sequence>MGRSSPVAEGGYPESEPEPIHYILYYIRRHISTYQIKSNGPNRSPSYATVLLLHKIAPPSSSSLSFLRRSLVAPISLPHIVLLLLQFFSRLVQPQWRNWRCSSLSCAPSDHRRRPPDEGPISWCVEGSTVTPANPTLRPSPLLTLKNLDNGGSEAVEDIEWDALTVKKTCQEIEKRYLCLISAPDPATVRLKEVLEKALAMVSGRFRFQDSTG</sequence>
<dbReference type="PROSITE" id="PS50835">
    <property type="entry name" value="IG_LIKE"/>
    <property type="match status" value="1"/>
</dbReference>
<dbReference type="Proteomes" id="UP000233551">
    <property type="component" value="Unassembled WGS sequence"/>
</dbReference>
<dbReference type="GO" id="GO:0005634">
    <property type="term" value="C:nucleus"/>
    <property type="evidence" value="ECO:0007669"/>
    <property type="project" value="TreeGrafter"/>
</dbReference>
<gene>
    <name evidence="2" type="ORF">CRG98_048413</name>
</gene>
<dbReference type="AlphaFoldDB" id="A0A2I0HIN6"/>
<dbReference type="EMBL" id="PGOL01009144">
    <property type="protein sequence ID" value="PKI31196.1"/>
    <property type="molecule type" value="Genomic_DNA"/>
</dbReference>
<comment type="caution">
    <text evidence="2">The sequence shown here is derived from an EMBL/GenBank/DDBJ whole genome shotgun (WGS) entry which is preliminary data.</text>
</comment>
<reference evidence="2 3" key="1">
    <citation type="submission" date="2017-11" db="EMBL/GenBank/DDBJ databases">
        <title>De-novo sequencing of pomegranate (Punica granatum L.) genome.</title>
        <authorList>
            <person name="Akparov Z."/>
            <person name="Amiraslanov A."/>
            <person name="Hajiyeva S."/>
            <person name="Abbasov M."/>
            <person name="Kaur K."/>
            <person name="Hamwieh A."/>
            <person name="Solovyev V."/>
            <person name="Salamov A."/>
            <person name="Braich B."/>
            <person name="Kosarev P."/>
            <person name="Mahmoud A."/>
            <person name="Hajiyev E."/>
            <person name="Babayeva S."/>
            <person name="Izzatullayeva V."/>
            <person name="Mammadov A."/>
            <person name="Mammadov A."/>
            <person name="Sharifova S."/>
            <person name="Ojaghi J."/>
            <person name="Eynullazada K."/>
            <person name="Bayramov B."/>
            <person name="Abdulazimova A."/>
            <person name="Shahmuradov I."/>
        </authorList>
    </citation>
    <scope>NUCLEOTIDE SEQUENCE [LARGE SCALE GENOMIC DNA]</scope>
    <source>
        <strain evidence="3">cv. AG2017</strain>
        <tissue evidence="2">Leaf</tissue>
    </source>
</reference>
<name>A0A2I0HIN6_PUNGR</name>
<dbReference type="PANTHER" id="PTHR12436:SF4">
    <property type="entry name" value="LEUKOCYTE RECEPTOR CLUSTER MEMBER 8"/>
    <property type="match status" value="1"/>
</dbReference>
<keyword evidence="3" id="KW-1185">Reference proteome</keyword>
<dbReference type="InterPro" id="IPR045107">
    <property type="entry name" value="SAC3/GANP/THP3"/>
</dbReference>
<organism evidence="2 3">
    <name type="scientific">Punica granatum</name>
    <name type="common">Pomegranate</name>
    <dbReference type="NCBI Taxonomy" id="22663"/>
    <lineage>
        <taxon>Eukaryota</taxon>
        <taxon>Viridiplantae</taxon>
        <taxon>Streptophyta</taxon>
        <taxon>Embryophyta</taxon>
        <taxon>Tracheophyta</taxon>
        <taxon>Spermatophyta</taxon>
        <taxon>Magnoliopsida</taxon>
        <taxon>eudicotyledons</taxon>
        <taxon>Gunneridae</taxon>
        <taxon>Pentapetalae</taxon>
        <taxon>rosids</taxon>
        <taxon>malvids</taxon>
        <taxon>Myrtales</taxon>
        <taxon>Lythraceae</taxon>
        <taxon>Punica</taxon>
    </lineage>
</organism>
<accession>A0A2I0HIN6</accession>
<dbReference type="PANTHER" id="PTHR12436">
    <property type="entry name" value="80 KDA MCM3-ASSOCIATED PROTEIN"/>
    <property type="match status" value="1"/>
</dbReference>
<dbReference type="STRING" id="22663.A0A2I0HIN6"/>